<dbReference type="AlphaFoldDB" id="A0A367K9H7"/>
<sequence>MKSDKRRAAAKPVSYTNYSTDEEDELNDYDDAKKKPVIEDDSEEGFSDGEEVIKNRPMTKRQRAKLNHEEPEDYLQLPMDTGKKKLLTEEEEQLRKSE</sequence>
<feature type="region of interest" description="Disordered" evidence="1">
    <location>
        <begin position="1"/>
        <end position="98"/>
    </location>
</feature>
<protein>
    <submittedName>
        <fullName evidence="2">Uncharacterized protein</fullName>
    </submittedName>
</protein>
<keyword evidence="3" id="KW-1185">Reference proteome</keyword>
<feature type="non-terminal residue" evidence="2">
    <location>
        <position position="98"/>
    </location>
</feature>
<organism evidence="2 3">
    <name type="scientific">Rhizopus azygosporus</name>
    <name type="common">Rhizopus microsporus var. azygosporus</name>
    <dbReference type="NCBI Taxonomy" id="86630"/>
    <lineage>
        <taxon>Eukaryota</taxon>
        <taxon>Fungi</taxon>
        <taxon>Fungi incertae sedis</taxon>
        <taxon>Mucoromycota</taxon>
        <taxon>Mucoromycotina</taxon>
        <taxon>Mucoromycetes</taxon>
        <taxon>Mucorales</taxon>
        <taxon>Mucorineae</taxon>
        <taxon>Rhizopodaceae</taxon>
        <taxon>Rhizopus</taxon>
    </lineage>
</organism>
<comment type="caution">
    <text evidence="2">The sequence shown here is derived from an EMBL/GenBank/DDBJ whole genome shotgun (WGS) entry which is preliminary data.</text>
</comment>
<dbReference type="Proteomes" id="UP000252139">
    <property type="component" value="Unassembled WGS sequence"/>
</dbReference>
<reference evidence="2 3" key="1">
    <citation type="journal article" date="2018" name="G3 (Bethesda)">
        <title>Phylogenetic and Phylogenomic Definition of Rhizopus Species.</title>
        <authorList>
            <person name="Gryganskyi A.P."/>
            <person name="Golan J."/>
            <person name="Dolatabadi S."/>
            <person name="Mondo S."/>
            <person name="Robb S."/>
            <person name="Idnurm A."/>
            <person name="Muszewska A."/>
            <person name="Steczkiewicz K."/>
            <person name="Masonjones S."/>
            <person name="Liao H.L."/>
            <person name="Gajdeczka M.T."/>
            <person name="Anike F."/>
            <person name="Vuek A."/>
            <person name="Anishchenko I.M."/>
            <person name="Voigt K."/>
            <person name="de Hoog G.S."/>
            <person name="Smith M.E."/>
            <person name="Heitman J."/>
            <person name="Vilgalys R."/>
            <person name="Stajich J.E."/>
        </authorList>
    </citation>
    <scope>NUCLEOTIDE SEQUENCE [LARGE SCALE GENOMIC DNA]</scope>
    <source>
        <strain evidence="2 3">CBS 357.93</strain>
    </source>
</reference>
<feature type="compositionally biased region" description="Acidic residues" evidence="1">
    <location>
        <begin position="39"/>
        <end position="50"/>
    </location>
</feature>
<evidence type="ECO:0000313" key="3">
    <source>
        <dbReference type="Proteomes" id="UP000252139"/>
    </source>
</evidence>
<evidence type="ECO:0000313" key="2">
    <source>
        <dbReference type="EMBL" id="RCH98883.1"/>
    </source>
</evidence>
<name>A0A367K9H7_RHIAZ</name>
<dbReference type="EMBL" id="PJQL01000163">
    <property type="protein sequence ID" value="RCH98883.1"/>
    <property type="molecule type" value="Genomic_DNA"/>
</dbReference>
<feature type="compositionally biased region" description="Acidic residues" evidence="1">
    <location>
        <begin position="20"/>
        <end position="29"/>
    </location>
</feature>
<proteinExistence type="predicted"/>
<gene>
    <name evidence="2" type="ORF">CU097_001077</name>
</gene>
<accession>A0A367K9H7</accession>
<evidence type="ECO:0000256" key="1">
    <source>
        <dbReference type="SAM" id="MobiDB-lite"/>
    </source>
</evidence>
<dbReference type="STRING" id="86630.A0A367K9H7"/>
<feature type="compositionally biased region" description="Basic and acidic residues" evidence="1">
    <location>
        <begin position="81"/>
        <end position="98"/>
    </location>
</feature>